<reference evidence="3" key="1">
    <citation type="submission" date="2016-10" db="EMBL/GenBank/DDBJ databases">
        <authorList>
            <person name="Benchimol M."/>
            <person name="Almeida L.G."/>
            <person name="Vasconcelos A.T."/>
            <person name="Perreira-Neves A."/>
            <person name="Rosa I.A."/>
            <person name="Tasca T."/>
            <person name="Bogo M.R."/>
            <person name="de Souza W."/>
        </authorList>
    </citation>
    <scope>NUCLEOTIDE SEQUENCE [LARGE SCALE GENOMIC DNA]</scope>
    <source>
        <strain evidence="3">K</strain>
    </source>
</reference>
<evidence type="ECO:0000256" key="1">
    <source>
        <dbReference type="SAM" id="MobiDB-lite"/>
    </source>
</evidence>
<dbReference type="RefSeq" id="XP_068367610.1">
    <property type="nucleotide sequence ID" value="XM_068498204.1"/>
</dbReference>
<name>A0A1J4KTL2_9EUKA</name>
<keyword evidence="2" id="KW-1133">Transmembrane helix</keyword>
<comment type="caution">
    <text evidence="3">The sequence shown here is derived from an EMBL/GenBank/DDBJ whole genome shotgun (WGS) entry which is preliminary data.</text>
</comment>
<keyword evidence="4" id="KW-1185">Reference proteome</keyword>
<dbReference type="VEuPathDB" id="TrichDB:TRFO_15125"/>
<dbReference type="EMBL" id="MLAK01000363">
    <property type="protein sequence ID" value="OHT14474.1"/>
    <property type="molecule type" value="Genomic_DNA"/>
</dbReference>
<proteinExistence type="predicted"/>
<feature type="region of interest" description="Disordered" evidence="1">
    <location>
        <begin position="285"/>
        <end position="310"/>
    </location>
</feature>
<organism evidence="3 4">
    <name type="scientific">Tritrichomonas foetus</name>
    <dbReference type="NCBI Taxonomy" id="1144522"/>
    <lineage>
        <taxon>Eukaryota</taxon>
        <taxon>Metamonada</taxon>
        <taxon>Parabasalia</taxon>
        <taxon>Tritrichomonadida</taxon>
        <taxon>Tritrichomonadidae</taxon>
        <taxon>Tritrichomonas</taxon>
    </lineage>
</organism>
<evidence type="ECO:0000313" key="3">
    <source>
        <dbReference type="EMBL" id="OHT14474.1"/>
    </source>
</evidence>
<dbReference type="Proteomes" id="UP000179807">
    <property type="component" value="Unassembled WGS sequence"/>
</dbReference>
<evidence type="ECO:0000256" key="2">
    <source>
        <dbReference type="SAM" id="Phobius"/>
    </source>
</evidence>
<accession>A0A1J4KTL2</accession>
<gene>
    <name evidence="3" type="ORF">TRFO_15125</name>
</gene>
<protein>
    <submittedName>
        <fullName evidence="3">Uncharacterized protein</fullName>
    </submittedName>
</protein>
<dbReference type="GeneID" id="94832908"/>
<evidence type="ECO:0000313" key="4">
    <source>
        <dbReference type="Proteomes" id="UP000179807"/>
    </source>
</evidence>
<sequence>MIEDKCIDTITIYLKYFGIAYLLFMIGLAIRLTHIEFEHKISPSHPCLNIANVQSEGGFIYIRFENDILPRNPLNLSSYFGYFTSAFNLPLLMPPGSAFKASFDNRTLSISFPIPFIDDYSGTLFCVDEEVYKEPPFQLPTYNRTGVVYEQEINFSIPNFRKDYSDTQILCHGDRSENRWCEVKHIGMAHGKFVMQTQAHFVFPSSFLSLGGRSPPFDNSNERISNEPLLTKRNIAGISVGVAANDEIAILTDPGYYRFSIFGIIFDFMIPAFQTLQKLKQNPHLHSAKQLDSSKQSLKKPENVNQPNLLESDNQRKRIRFFFHNSNDRTNIELIQAITNEPPNSPPFFDSLTIFENIVLGIQKGDEDCDATRSEYARYGHIYNYNHENTQGFREHILNYFKISTEYKNKKPIITFLYTENNENHKILNIEAVKRIVTRSCPFCEIVSFSIDTPNISSILEIASKSTVLIGRSDVGLEHSVWLQPDSHVIEIRPYKFWCDDRYEVAAKISGSHYHSVMNTGKIVPPRRKDTVEAQKALNNCFSAPSYCESQDCYEMLLNQLTELELNEFNTTWNSILNDLKSKYDYK</sequence>
<dbReference type="AlphaFoldDB" id="A0A1J4KTL2"/>
<dbReference type="OrthoDB" id="10493343at2759"/>
<keyword evidence="2" id="KW-0472">Membrane</keyword>
<keyword evidence="2" id="KW-0812">Transmembrane</keyword>
<feature type="transmembrane region" description="Helical" evidence="2">
    <location>
        <begin position="12"/>
        <end position="32"/>
    </location>
</feature>